<dbReference type="InterPro" id="IPR055398">
    <property type="entry name" value="Rossmann-like_BshC"/>
</dbReference>
<dbReference type="InterPro" id="IPR011199">
    <property type="entry name" value="Bacillithiol_biosynth_BshC"/>
</dbReference>
<dbReference type="RefSeq" id="WP_094545390.1">
    <property type="nucleotide sequence ID" value="NZ_MQWB01000001.1"/>
</dbReference>
<dbReference type="InParanoid" id="A0A259TVM0"/>
<accession>A0A259TVM0</accession>
<dbReference type="InterPro" id="IPR055399">
    <property type="entry name" value="CC_BshC"/>
</dbReference>
<evidence type="ECO:0000259" key="3">
    <source>
        <dbReference type="Pfam" id="PF10079"/>
    </source>
</evidence>
<organism evidence="5 6">
    <name type="scientific">Rubricoccus marinus</name>
    <dbReference type="NCBI Taxonomy" id="716817"/>
    <lineage>
        <taxon>Bacteria</taxon>
        <taxon>Pseudomonadati</taxon>
        <taxon>Rhodothermota</taxon>
        <taxon>Rhodothermia</taxon>
        <taxon>Rhodothermales</taxon>
        <taxon>Rubricoccaceae</taxon>
        <taxon>Rubricoccus</taxon>
    </lineage>
</organism>
<dbReference type="EMBL" id="MQWB01000001">
    <property type="protein sequence ID" value="OZC01771.1"/>
    <property type="molecule type" value="Genomic_DNA"/>
</dbReference>
<dbReference type="PIRSF" id="PIRSF012535">
    <property type="entry name" value="UCP012535"/>
    <property type="match status" value="1"/>
</dbReference>
<comment type="similarity">
    <text evidence="2">Belongs to the BshC family.</text>
</comment>
<protein>
    <recommendedName>
        <fullName evidence="2">Putative cysteine ligase BshC</fullName>
        <ecNumber evidence="2">6.-.-.-</ecNumber>
    </recommendedName>
</protein>
<gene>
    <name evidence="2" type="primary">bshC</name>
    <name evidence="5" type="ORF">BSZ36_01465</name>
</gene>
<feature type="domain" description="Bacillithiol biosynthesis BshC N-terminal Rossmann-like" evidence="3">
    <location>
        <begin position="16"/>
        <end position="387"/>
    </location>
</feature>
<dbReference type="Pfam" id="PF10079">
    <property type="entry name" value="Rossmann-like_BshC"/>
    <property type="match status" value="1"/>
</dbReference>
<evidence type="ECO:0000256" key="1">
    <source>
        <dbReference type="ARBA" id="ARBA00022598"/>
    </source>
</evidence>
<sequence length="559" mass="60020">MTPEARPVPHASLGASRLFQAVASGAAEALRFYAYDWRTGLSDAADAAAAFPRQRDALADALLAQADARGADGAAQTNIERLRDPRTVAVLTGQQLGLFGGPLYTVWKALGAVVTARRVARETGRPVVPVFWLAGEDHDLDEVRSTAVSSGETVRRVRYGTADPNNREPVGRKRLEAEPLAEALAQMERALPEGPYRNEVLDLLREAWTPGRLWRDAFWDTLQALTRGTGLVFVSPDDPAIKALAADLFAREAEDPQATLDALQSASDALVEAGYHAQIQPGPLNLFWLRGDERLALDPDASGDPNTGAASGAIGRGTAHRISDLAVFARETPEALSPNVVLRPVLQDVLFPTVAYIAGPGETAYFAQLKGVYERFGVPMPAIVPRLSVSLVEPGVRKVLDRYGLDLPDLKGGIDAHWKRLAQEAQTAGAHAASGADLPAQFAAAREAADAELARLTDLAADLNPSLRAAGEAAQARVHKALARLETKTVRVQKRQHDDIRKRLARAHAALWPGGSLQERAANPFAFAVRLGLDGFAQIADALDAQHDLHTAQHWAVDV</sequence>
<evidence type="ECO:0000313" key="5">
    <source>
        <dbReference type="EMBL" id="OZC01771.1"/>
    </source>
</evidence>
<proteinExistence type="inferred from homology"/>
<dbReference type="EC" id="6.-.-.-" evidence="2"/>
<feature type="domain" description="Bacillithiol biosynthesis BshC C-terminal coiled-coil" evidence="4">
    <location>
        <begin position="391"/>
        <end position="550"/>
    </location>
</feature>
<evidence type="ECO:0000256" key="2">
    <source>
        <dbReference type="HAMAP-Rule" id="MF_01867"/>
    </source>
</evidence>
<dbReference type="NCBIfam" id="TIGR03998">
    <property type="entry name" value="thiol_BshC"/>
    <property type="match status" value="1"/>
</dbReference>
<keyword evidence="6" id="KW-1185">Reference proteome</keyword>
<dbReference type="GO" id="GO:0016874">
    <property type="term" value="F:ligase activity"/>
    <property type="evidence" value="ECO:0007669"/>
    <property type="project" value="UniProtKB-UniRule"/>
</dbReference>
<evidence type="ECO:0000313" key="6">
    <source>
        <dbReference type="Proteomes" id="UP000216446"/>
    </source>
</evidence>
<dbReference type="Pfam" id="PF24850">
    <property type="entry name" value="CC_BshC"/>
    <property type="match status" value="1"/>
</dbReference>
<evidence type="ECO:0000259" key="4">
    <source>
        <dbReference type="Pfam" id="PF24850"/>
    </source>
</evidence>
<name>A0A259TVM0_9BACT</name>
<comment type="caution">
    <text evidence="5">The sequence shown here is derived from an EMBL/GenBank/DDBJ whole genome shotgun (WGS) entry which is preliminary data.</text>
</comment>
<dbReference type="Proteomes" id="UP000216446">
    <property type="component" value="Unassembled WGS sequence"/>
</dbReference>
<dbReference type="OrthoDB" id="9765151at2"/>
<dbReference type="HAMAP" id="MF_01867">
    <property type="entry name" value="BshC"/>
    <property type="match status" value="1"/>
</dbReference>
<keyword evidence="1 2" id="KW-0436">Ligase</keyword>
<reference evidence="5 6" key="1">
    <citation type="submission" date="2016-11" db="EMBL/GenBank/DDBJ databases">
        <title>Study of marine rhodopsin-containing bacteria.</title>
        <authorList>
            <person name="Yoshizawa S."/>
            <person name="Kumagai Y."/>
            <person name="Kogure K."/>
        </authorList>
    </citation>
    <scope>NUCLEOTIDE SEQUENCE [LARGE SCALE GENOMIC DNA]</scope>
    <source>
        <strain evidence="5 6">SG-29</strain>
    </source>
</reference>
<dbReference type="AlphaFoldDB" id="A0A259TVM0"/>